<evidence type="ECO:0000313" key="2">
    <source>
        <dbReference type="Proteomes" id="UP001497535"/>
    </source>
</evidence>
<reference evidence="1" key="1">
    <citation type="submission" date="2023-11" db="EMBL/GenBank/DDBJ databases">
        <authorList>
            <person name="Poullet M."/>
        </authorList>
    </citation>
    <scope>NUCLEOTIDE SEQUENCE</scope>
    <source>
        <strain evidence="1">E1834</strain>
    </source>
</reference>
<proteinExistence type="predicted"/>
<evidence type="ECO:0000313" key="1">
    <source>
        <dbReference type="EMBL" id="CAK5072614.1"/>
    </source>
</evidence>
<sequence>MSIFNQNFRIIFKSKYQRRLFCSISTLNKINLNLFSTTSTEIKLEESSANVSTQTVGKGLRVAIIGCSNVGKSALTNALIRSPICAVSKLVDTTRANTTAALTENQCQLIIVDSPGLVSLSHAKEVIGTHSDDRILTHPEKAIERAEQIIVVHDATAKGQYLQHRILYILQRYMHIPACLVINKIDLIESRADLLKLTEILTDGTVGGEKLEKKPVNVLKYFLWRLNWGSIWAFIKVTHRHEQPSFLSIVGSIISKAKKSKGSNNNESLSLHPLTTKERDFNWYSLYNKLLHKPLHKASWSDTKKLFKEQNGWPHFKAVFFTSAQTNEGIDILREYLRENSVDKQWSFSPQTVSKKNSRLLCAEYVRSALLNNCPPHVAYKLRVSITEWEFDEDLPVNEQMLKVAANIFCENEREARQVWYRMEEIENAVLQQLQQVFCQNVIFRLFIRVKDRSGIYQPDEKAEEKKKIMKTEEKRKQM</sequence>
<name>A0ACB0Z161_MELEN</name>
<gene>
    <name evidence="1" type="ORF">MENTE1834_LOCUS19316</name>
</gene>
<dbReference type="Proteomes" id="UP001497535">
    <property type="component" value="Unassembled WGS sequence"/>
</dbReference>
<accession>A0ACB0Z161</accession>
<keyword evidence="2" id="KW-1185">Reference proteome</keyword>
<dbReference type="EMBL" id="CAVMJV010000022">
    <property type="protein sequence ID" value="CAK5072614.1"/>
    <property type="molecule type" value="Genomic_DNA"/>
</dbReference>
<protein>
    <submittedName>
        <fullName evidence="1">Uncharacterized protein</fullName>
    </submittedName>
</protein>
<comment type="caution">
    <text evidence="1">The sequence shown here is derived from an EMBL/GenBank/DDBJ whole genome shotgun (WGS) entry which is preliminary data.</text>
</comment>
<organism evidence="1 2">
    <name type="scientific">Meloidogyne enterolobii</name>
    <name type="common">Root-knot nematode worm</name>
    <name type="synonym">Meloidogyne mayaguensis</name>
    <dbReference type="NCBI Taxonomy" id="390850"/>
    <lineage>
        <taxon>Eukaryota</taxon>
        <taxon>Metazoa</taxon>
        <taxon>Ecdysozoa</taxon>
        <taxon>Nematoda</taxon>
        <taxon>Chromadorea</taxon>
        <taxon>Rhabditida</taxon>
        <taxon>Tylenchina</taxon>
        <taxon>Tylenchomorpha</taxon>
        <taxon>Tylenchoidea</taxon>
        <taxon>Meloidogynidae</taxon>
        <taxon>Meloidogyninae</taxon>
        <taxon>Meloidogyne</taxon>
    </lineage>
</organism>